<evidence type="ECO:0000256" key="2">
    <source>
        <dbReference type="ARBA" id="ARBA00012706"/>
    </source>
</evidence>
<evidence type="ECO:0000256" key="4">
    <source>
        <dbReference type="ARBA" id="ARBA00023295"/>
    </source>
</evidence>
<reference evidence="6 7" key="1">
    <citation type="submission" date="2021-03" db="EMBL/GenBank/DDBJ databases">
        <title>Sequencing the genomes of 1000 actinobacteria strains.</title>
        <authorList>
            <person name="Klenk H.-P."/>
        </authorList>
    </citation>
    <scope>NUCLEOTIDE SEQUENCE [LARGE SCALE GENOMIC DNA]</scope>
    <source>
        <strain evidence="6 7">DSM 46670</strain>
    </source>
</reference>
<dbReference type="InterPro" id="IPR045053">
    <property type="entry name" value="MAN-like"/>
</dbReference>
<dbReference type="EMBL" id="JAGINW010000001">
    <property type="protein sequence ID" value="MBP2323467.1"/>
    <property type="molecule type" value="Genomic_DNA"/>
</dbReference>
<gene>
    <name evidence="6" type="ORF">JOF56_003852</name>
</gene>
<dbReference type="EC" id="3.2.1.78" evidence="2"/>
<proteinExistence type="predicted"/>
<organism evidence="6 7">
    <name type="scientific">Kibdelosporangium banguiense</name>
    <dbReference type="NCBI Taxonomy" id="1365924"/>
    <lineage>
        <taxon>Bacteria</taxon>
        <taxon>Bacillati</taxon>
        <taxon>Actinomycetota</taxon>
        <taxon>Actinomycetes</taxon>
        <taxon>Pseudonocardiales</taxon>
        <taxon>Pseudonocardiaceae</taxon>
        <taxon>Kibdelosporangium</taxon>
    </lineage>
</organism>
<keyword evidence="4" id="KW-0326">Glycosidase</keyword>
<dbReference type="SUPFAM" id="SSF51445">
    <property type="entry name" value="(Trans)glycosidases"/>
    <property type="match status" value="1"/>
</dbReference>
<keyword evidence="3" id="KW-0378">Hydrolase</keyword>
<feature type="domain" description="Glycoside hydrolase family 5" evidence="5">
    <location>
        <begin position="59"/>
        <end position="317"/>
    </location>
</feature>
<evidence type="ECO:0000313" key="6">
    <source>
        <dbReference type="EMBL" id="MBP2323467.1"/>
    </source>
</evidence>
<comment type="catalytic activity">
    <reaction evidence="1">
        <text>Random hydrolysis of (1-&gt;4)-beta-D-mannosidic linkages in mannans, galactomannans and glucomannans.</text>
        <dbReference type="EC" id="3.2.1.78"/>
    </reaction>
</comment>
<dbReference type="InterPro" id="IPR017853">
    <property type="entry name" value="GH"/>
</dbReference>
<dbReference type="PANTHER" id="PTHR31451">
    <property type="match status" value="1"/>
</dbReference>
<accession>A0ABS4TGC2</accession>
<evidence type="ECO:0000256" key="3">
    <source>
        <dbReference type="ARBA" id="ARBA00022801"/>
    </source>
</evidence>
<dbReference type="RefSeq" id="WP_209639907.1">
    <property type="nucleotide sequence ID" value="NZ_JAGINW010000001.1"/>
</dbReference>
<dbReference type="Gene3D" id="3.20.20.80">
    <property type="entry name" value="Glycosidases"/>
    <property type="match status" value="1"/>
</dbReference>
<dbReference type="Proteomes" id="UP001519332">
    <property type="component" value="Unassembled WGS sequence"/>
</dbReference>
<evidence type="ECO:0000256" key="1">
    <source>
        <dbReference type="ARBA" id="ARBA00001678"/>
    </source>
</evidence>
<sequence length="696" mass="76120">MAGKSTQSAELRQRTAGGAEPVRLGRHFLCRDGQAFVPVGTHVVPRSGPDWAKRVGAEAFDEAFAQLASLGLDAARIDVLWAAVEPEPGRYDEAHLAVLDEILAAARKHGVLLHPALFVGGEVGDAYWDLPWRNGRNPHTDVELLRAQAAQARMLAERWRGDPAVLGWDLTDEPPYWIIAGTTDAEARGWTSDLVMALRDEDPQHLITIGTASQEVTGGPFRADVVGDLLDFTCVHPYPIYSPALFPDGLLDTRMTHSAAFETALAAGAGRPVMLQEFGASSAQYHPERIAAYDRLFLWSSLGRGAIGFLSWCWSDAEPAAYRRVPYVRWPHETQFGFTDASGEVRPRGWVLAEFAASVHQLDLDGHAGRGPDPRAGIVVPYEYVKPFDREFYGLDEKSGIYTPAEPVWNPNPGVVPLVHGWLNAFVLAARAGIAVGFPRERPKDDQWPELRLLLLPAPLTTTSTTLWHVRTTFWRGAPAFHAAGGTVYLSLSADSAIPEMTELAGCRILDREPADQDVRLTFVEPWGPFASGDTIEIPAADDNLSTRGVLLDVDDARTIAVDEHGHPALVVADRANGHTVTFAYPIELLLARIPDAQRRHADWYGLYAGLAELSNAREDAWADHPDITSGVLLGDRGGLVTLTNHSPEQVEFDLVLPSGAIARDTLPIRTERPAMGKFRLNAYDSAVVTWDSPDS</sequence>
<name>A0ABS4TGC2_9PSEU</name>
<evidence type="ECO:0000313" key="7">
    <source>
        <dbReference type="Proteomes" id="UP001519332"/>
    </source>
</evidence>
<keyword evidence="7" id="KW-1185">Reference proteome</keyword>
<protein>
    <recommendedName>
        <fullName evidence="2">mannan endo-1,4-beta-mannosidase</fullName>
        <ecNumber evidence="2">3.2.1.78</ecNumber>
    </recommendedName>
</protein>
<dbReference type="Pfam" id="PF00150">
    <property type="entry name" value="Cellulase"/>
    <property type="match status" value="1"/>
</dbReference>
<evidence type="ECO:0000259" key="5">
    <source>
        <dbReference type="Pfam" id="PF00150"/>
    </source>
</evidence>
<dbReference type="InterPro" id="IPR001547">
    <property type="entry name" value="Glyco_hydro_5"/>
</dbReference>
<comment type="caution">
    <text evidence="6">The sequence shown here is derived from an EMBL/GenBank/DDBJ whole genome shotgun (WGS) entry which is preliminary data.</text>
</comment>